<protein>
    <submittedName>
        <fullName evidence="1">Uncharacterized protein</fullName>
    </submittedName>
</protein>
<dbReference type="InterPro" id="IPR029052">
    <property type="entry name" value="Metallo-depent_PP-like"/>
</dbReference>
<dbReference type="EMBL" id="CP012159">
    <property type="protein sequence ID" value="AKT42299.1"/>
    <property type="molecule type" value="Genomic_DNA"/>
</dbReference>
<evidence type="ECO:0000313" key="1">
    <source>
        <dbReference type="EMBL" id="AKT42299.1"/>
    </source>
</evidence>
<dbReference type="GO" id="GO:0009245">
    <property type="term" value="P:lipid A biosynthetic process"/>
    <property type="evidence" value="ECO:0007669"/>
    <property type="project" value="TreeGrafter"/>
</dbReference>
<evidence type="ECO:0000313" key="2">
    <source>
        <dbReference type="Proteomes" id="UP000067626"/>
    </source>
</evidence>
<dbReference type="GO" id="GO:0008758">
    <property type="term" value="F:UDP-2,3-diacylglucosamine hydrolase activity"/>
    <property type="evidence" value="ECO:0007669"/>
    <property type="project" value="TreeGrafter"/>
</dbReference>
<dbReference type="GO" id="GO:0016020">
    <property type="term" value="C:membrane"/>
    <property type="evidence" value="ECO:0007669"/>
    <property type="project" value="GOC"/>
</dbReference>
<dbReference type="PANTHER" id="PTHR34990">
    <property type="entry name" value="UDP-2,3-DIACYLGLUCOSAMINE HYDROLASE-RELATED"/>
    <property type="match status" value="1"/>
</dbReference>
<keyword evidence="2" id="KW-1185">Reference proteome</keyword>
<name>A0A0K1EN67_CHOCO</name>
<gene>
    <name evidence="1" type="ORF">CMC5_065220</name>
</gene>
<dbReference type="KEGG" id="ccro:CMC5_065220"/>
<dbReference type="SUPFAM" id="SSF56300">
    <property type="entry name" value="Metallo-dependent phosphatases"/>
    <property type="match status" value="1"/>
</dbReference>
<accession>A0A0K1EN67</accession>
<sequence>MRAWEGVLHRGEVYGHSVRRMGMQRRTVVLADLHLVRSTPPEVSQDLARLLAEHAGSRVVFAGDLFDLSSESPGMARPRALREALGVHAIVRSALAEHVDRGGELWLVGGNHDAEVGEDDFTGELVGALGLGQQAMGRVRTTPWFFREEGLHIEHGHLYDPDNAPAHPLVSGQRSLGVHFVEEFIAPTGAHRYLQANDQTPLKLFLSAFKWYGLRAPYVIYRYFHAAISAVMQSGPLYRGHEEVADGEARIAGFSQEAGVGREVADALIGLSATPTMESVARTFSRLYFDRVLATLAMGAGATGLALGKRGIGATSLAGGAMAMAVSWAAGHNRYAGTVSERLATSAKGVAEATGAKLVVFGHTHKEALGDQYANTGSFSFPREAPGRPFVEIEGSAAWPRAASRYFTRQAA</sequence>
<dbReference type="InterPro" id="IPR043461">
    <property type="entry name" value="LpxH-like"/>
</dbReference>
<dbReference type="PANTHER" id="PTHR34990:SF2">
    <property type="entry name" value="BLL8164 PROTEIN"/>
    <property type="match status" value="1"/>
</dbReference>
<dbReference type="Proteomes" id="UP000067626">
    <property type="component" value="Chromosome"/>
</dbReference>
<reference evidence="1 2" key="1">
    <citation type="submission" date="2015-07" db="EMBL/GenBank/DDBJ databases">
        <title>Genome analysis of myxobacterium Chondromyces crocatus Cm c5 reveals a high potential for natural compound synthesis and the genetic basis for the loss of fruiting body formation.</title>
        <authorList>
            <person name="Zaburannyi N."/>
            <person name="Bunk B."/>
            <person name="Maier J."/>
            <person name="Overmann J."/>
            <person name="Mueller R."/>
        </authorList>
    </citation>
    <scope>NUCLEOTIDE SEQUENCE [LARGE SCALE GENOMIC DNA]</scope>
    <source>
        <strain evidence="1 2">Cm c5</strain>
    </source>
</reference>
<proteinExistence type="predicted"/>
<organism evidence="1 2">
    <name type="scientific">Chondromyces crocatus</name>
    <dbReference type="NCBI Taxonomy" id="52"/>
    <lineage>
        <taxon>Bacteria</taxon>
        <taxon>Pseudomonadati</taxon>
        <taxon>Myxococcota</taxon>
        <taxon>Polyangia</taxon>
        <taxon>Polyangiales</taxon>
        <taxon>Polyangiaceae</taxon>
        <taxon>Chondromyces</taxon>
    </lineage>
</organism>
<dbReference type="AlphaFoldDB" id="A0A0K1EN67"/>